<dbReference type="EMBL" id="JASMRN010000001">
    <property type="protein sequence ID" value="MEZ7513737.1"/>
    <property type="molecule type" value="Genomic_DNA"/>
</dbReference>
<keyword evidence="3" id="KW-1185">Reference proteome</keyword>
<evidence type="ECO:0000256" key="1">
    <source>
        <dbReference type="SAM" id="SignalP"/>
    </source>
</evidence>
<gene>
    <name evidence="2" type="ORF">QO192_00430</name>
</gene>
<name>A0ABV4K9V3_9FLAO</name>
<protein>
    <submittedName>
        <fullName evidence="2">T9SS C-terminal target domain-containing protein</fullName>
    </submittedName>
</protein>
<accession>A0ABV4K9V3</accession>
<feature type="chain" id="PRO_5046200745" evidence="1">
    <location>
        <begin position="20"/>
        <end position="316"/>
    </location>
</feature>
<dbReference type="RefSeq" id="WP_371567171.1">
    <property type="nucleotide sequence ID" value="NZ_JASMRN010000001.1"/>
</dbReference>
<organism evidence="2 3">
    <name type="scientific">Flavobacterium frigidarium</name>
    <dbReference type="NCBI Taxonomy" id="99286"/>
    <lineage>
        <taxon>Bacteria</taxon>
        <taxon>Pseudomonadati</taxon>
        <taxon>Bacteroidota</taxon>
        <taxon>Flavobacteriia</taxon>
        <taxon>Flavobacteriales</taxon>
        <taxon>Flavobacteriaceae</taxon>
        <taxon>Flavobacterium</taxon>
    </lineage>
</organism>
<comment type="caution">
    <text evidence="2">The sequence shown here is derived from an EMBL/GenBank/DDBJ whole genome shotgun (WGS) entry which is preliminary data.</text>
</comment>
<sequence length="316" mass="35354">MKILSLLLLFLSASSYSQISGCTDPLSLNYNPDATVNDGSCNYKSIKVTMLKSSELSNRVKETSGILYFDSLLWTFNDNTDTSLYGLDNNGKIIKTVTIKGVNNTDWEAITQDSTSIYIGDFGNNVSGNRTDLHILKIAKNSLFDSKQQIDTISFTYSDQKDLKASRANATDFDCEAFIIKDGAIFLFNKQWDSGATTVYQLPNNPGKQLATKLGSLDIDGLITDANYNPIKNAIVLTGYSKTLQPFLYILSDFKGNNFFSGNKRKIKLRLPFHQVEGITTTDGIHYYITNEQFTRKPFLNSKPKLHQLDLSTYLP</sequence>
<reference evidence="2 3" key="1">
    <citation type="submission" date="2023-05" db="EMBL/GenBank/DDBJ databases">
        <title>Adaptations of aquatic viruses from atmosphere-close ecosystems of the Central Arctic Ocean.</title>
        <authorList>
            <person name="Rahlff J."/>
            <person name="Holmfeldt K."/>
        </authorList>
    </citation>
    <scope>NUCLEOTIDE SEQUENCE [LARGE SCALE GENOMIC DNA]</scope>
    <source>
        <strain evidence="2 3">Arc14</strain>
    </source>
</reference>
<evidence type="ECO:0000313" key="2">
    <source>
        <dbReference type="EMBL" id="MEZ7513737.1"/>
    </source>
</evidence>
<proteinExistence type="predicted"/>
<evidence type="ECO:0000313" key="3">
    <source>
        <dbReference type="Proteomes" id="UP001568894"/>
    </source>
</evidence>
<feature type="signal peptide" evidence="1">
    <location>
        <begin position="1"/>
        <end position="19"/>
    </location>
</feature>
<keyword evidence="1" id="KW-0732">Signal</keyword>
<dbReference type="Proteomes" id="UP001568894">
    <property type="component" value="Unassembled WGS sequence"/>
</dbReference>